<reference evidence="1 2" key="1">
    <citation type="submission" date="2016-01" db="EMBL/GenBank/DDBJ databases">
        <authorList>
            <person name="Oliw E.H."/>
        </authorList>
    </citation>
    <scope>NUCLEOTIDE SEQUENCE [LARGE SCALE GENOMIC DNA]</scope>
    <source>
        <strain evidence="1 2">MJR7757A</strain>
    </source>
</reference>
<comment type="caution">
    <text evidence="1">The sequence shown here is derived from an EMBL/GenBank/DDBJ whole genome shotgun (WGS) entry which is preliminary data.</text>
</comment>
<dbReference type="EMBL" id="LRPU01000240">
    <property type="protein sequence ID" value="KXA03623.1"/>
    <property type="molecule type" value="Genomic_DNA"/>
</dbReference>
<name>A0A133MHV1_CLOPF</name>
<dbReference type="RefSeq" id="WP_164818531.1">
    <property type="nucleotide sequence ID" value="NZ_JAALNJ010000003.1"/>
</dbReference>
<gene>
    <name evidence="1" type="ORF">HMPREF3222_03271</name>
</gene>
<proteinExistence type="predicted"/>
<accession>A0A133MHV1</accession>
<evidence type="ECO:0000313" key="2">
    <source>
        <dbReference type="Proteomes" id="UP000070646"/>
    </source>
</evidence>
<dbReference type="AlphaFoldDB" id="A0A133MHV1"/>
<protein>
    <submittedName>
        <fullName evidence="1">Uncharacterized protein</fullName>
    </submittedName>
</protein>
<dbReference type="Proteomes" id="UP000070646">
    <property type="component" value="Unassembled WGS sequence"/>
</dbReference>
<evidence type="ECO:0000313" key="1">
    <source>
        <dbReference type="EMBL" id="KXA03623.1"/>
    </source>
</evidence>
<organism evidence="1 2">
    <name type="scientific">Clostridium perfringens</name>
    <dbReference type="NCBI Taxonomy" id="1502"/>
    <lineage>
        <taxon>Bacteria</taxon>
        <taxon>Bacillati</taxon>
        <taxon>Bacillota</taxon>
        <taxon>Clostridia</taxon>
        <taxon>Eubacteriales</taxon>
        <taxon>Clostridiaceae</taxon>
        <taxon>Clostridium</taxon>
    </lineage>
</organism>
<sequence>MMKDKEEIIKLRDMYLDLAELCDELINISDRAEKGEDVEKELNEVIGSIVLKTMFIQQMS</sequence>
<dbReference type="PATRIC" id="fig|1502.174.peg.3307"/>